<keyword evidence="7" id="KW-0067">ATP-binding</keyword>
<dbReference type="PANTHER" id="PTHR44899:SF8">
    <property type="entry name" value="NIMA-RELATED KINASE 11"/>
    <property type="match status" value="1"/>
</dbReference>
<keyword evidence="3" id="KW-0723">Serine/threonine-protein kinase</keyword>
<dbReference type="InterPro" id="IPR008271">
    <property type="entry name" value="Ser/Thr_kinase_AS"/>
</dbReference>
<evidence type="ECO:0000256" key="4">
    <source>
        <dbReference type="ARBA" id="ARBA00022679"/>
    </source>
</evidence>
<dbReference type="InterPro" id="IPR011009">
    <property type="entry name" value="Kinase-like_dom_sf"/>
</dbReference>
<evidence type="ECO:0000256" key="8">
    <source>
        <dbReference type="ARBA" id="ARBA00047899"/>
    </source>
</evidence>
<dbReference type="Gene3D" id="1.10.510.10">
    <property type="entry name" value="Transferase(Phosphotransferase) domain 1"/>
    <property type="match status" value="1"/>
</dbReference>
<evidence type="ECO:0000313" key="12">
    <source>
        <dbReference type="EMBL" id="RNA05287.1"/>
    </source>
</evidence>
<evidence type="ECO:0000256" key="1">
    <source>
        <dbReference type="ARBA" id="ARBA00010886"/>
    </source>
</evidence>
<keyword evidence="6 12" id="KW-0418">Kinase</keyword>
<dbReference type="InterPro" id="IPR001245">
    <property type="entry name" value="Ser-Thr/Tyr_kinase_cat_dom"/>
</dbReference>
<evidence type="ECO:0000313" key="13">
    <source>
        <dbReference type="Proteomes" id="UP000276133"/>
    </source>
</evidence>
<dbReference type="PANTHER" id="PTHR44899">
    <property type="entry name" value="CAMK FAMILY PROTEIN KINASE"/>
    <property type="match status" value="1"/>
</dbReference>
<feature type="region of interest" description="Disordered" evidence="10">
    <location>
        <begin position="535"/>
        <end position="578"/>
    </location>
</feature>
<evidence type="ECO:0000256" key="6">
    <source>
        <dbReference type="ARBA" id="ARBA00022777"/>
    </source>
</evidence>
<feature type="non-terminal residue" evidence="12">
    <location>
        <position position="1"/>
    </location>
</feature>
<dbReference type="InterPro" id="IPR051131">
    <property type="entry name" value="NEK_Ser/Thr_kinase_NIMA"/>
</dbReference>
<dbReference type="OrthoDB" id="248923at2759"/>
<keyword evidence="4" id="KW-0808">Transferase</keyword>
<comment type="caution">
    <text evidence="12">The sequence shown here is derived from an EMBL/GenBank/DDBJ whole genome shotgun (WGS) entry which is preliminary data.</text>
</comment>
<comment type="similarity">
    <text evidence="1">Belongs to the protein kinase superfamily. NEK Ser/Thr protein kinase family. NIMA subfamily.</text>
</comment>
<dbReference type="STRING" id="10195.A0A3M7Q1I9"/>
<dbReference type="SMART" id="SM00220">
    <property type="entry name" value="S_TKc"/>
    <property type="match status" value="1"/>
</dbReference>
<evidence type="ECO:0000256" key="5">
    <source>
        <dbReference type="ARBA" id="ARBA00022741"/>
    </source>
</evidence>
<protein>
    <recommendedName>
        <fullName evidence="2">non-specific serine/threonine protein kinase</fullName>
        <ecNumber evidence="2">2.7.11.1</ecNumber>
    </recommendedName>
</protein>
<evidence type="ECO:0000256" key="9">
    <source>
        <dbReference type="ARBA" id="ARBA00048679"/>
    </source>
</evidence>
<sequence length="706" mass="80871">LDNNNMPPPRDIKKSAGISDDEKRVLANRYRVEKKLGSGNYGTAFLVKDLKTNELKVLKEVSVGDMQPDESIESVHEANLLSKLDNPYILKYSDSFLDGEYFCIVTEYCEGGDLDIRFKKLKKERKRLSEELILDWTVQLLTAVNYMHSRRILHRDLKARNIFLKNEMIKIGDFGISRILQGTMDMAQTFTGTPYYMSPEVLKHEGYNSKSDIWSIGCLLYEMCTYEHAFEGQGLMGVMYKIVEGKVPELPNCYSKELNLILKKIFRKDPATRPSAIELLREPFLSNHIKSMIKRLEATKLDDPESTLVIKNDRNEIAKALSAKVSLKDLQAQRQKILPPITATEIVQPDDDDVQIGHGKNTQRPRTSYVSPNFTEKELTPKEKMMLNKLRKADEEGARMSLLAQQNYEERMFRESIRREATFNSSIKHYNPLLNQNKTINYDTIVPSHLNQTRPSRPAKTEIYDSFDEEDEGTLLQTVQHFASSKNQKNKTLPKQTDDSRPIRPLKKRIENAFDDQGIPYDPELTNEYYQNDFEVDESPERKPKSSINSLSKTIGYNRKANTAGPSKRPLNRGALRNQDCSVRNSLAMSNTYGGSTGSNEYSELLNHMQNALLDDRGNETFGDDSKTSVFGSNAKYTKIQNLKKQAKRLLGDSYERVYEYLRENRFGIKRGILDESKIIDGSKELASNPNACFLVDQLLFLEESI</sequence>
<dbReference type="GO" id="GO:0005524">
    <property type="term" value="F:ATP binding"/>
    <property type="evidence" value="ECO:0007669"/>
    <property type="project" value="UniProtKB-KW"/>
</dbReference>
<feature type="compositionally biased region" description="Polar residues" evidence="10">
    <location>
        <begin position="482"/>
        <end position="495"/>
    </location>
</feature>
<dbReference type="GO" id="GO:0004674">
    <property type="term" value="F:protein serine/threonine kinase activity"/>
    <property type="evidence" value="ECO:0007669"/>
    <property type="project" value="UniProtKB-KW"/>
</dbReference>
<comment type="catalytic activity">
    <reaction evidence="8">
        <text>L-threonyl-[protein] + ATP = O-phospho-L-threonyl-[protein] + ADP + H(+)</text>
        <dbReference type="Rhea" id="RHEA:46608"/>
        <dbReference type="Rhea" id="RHEA-COMP:11060"/>
        <dbReference type="Rhea" id="RHEA-COMP:11605"/>
        <dbReference type="ChEBI" id="CHEBI:15378"/>
        <dbReference type="ChEBI" id="CHEBI:30013"/>
        <dbReference type="ChEBI" id="CHEBI:30616"/>
        <dbReference type="ChEBI" id="CHEBI:61977"/>
        <dbReference type="ChEBI" id="CHEBI:456216"/>
        <dbReference type="EC" id="2.7.11.1"/>
    </reaction>
</comment>
<evidence type="ECO:0000256" key="2">
    <source>
        <dbReference type="ARBA" id="ARBA00012513"/>
    </source>
</evidence>
<accession>A0A3M7Q1I9</accession>
<dbReference type="InterPro" id="IPR000719">
    <property type="entry name" value="Prot_kinase_dom"/>
</dbReference>
<evidence type="ECO:0000256" key="10">
    <source>
        <dbReference type="SAM" id="MobiDB-lite"/>
    </source>
</evidence>
<dbReference type="PROSITE" id="PS50011">
    <property type="entry name" value="PROTEIN_KINASE_DOM"/>
    <property type="match status" value="1"/>
</dbReference>
<evidence type="ECO:0000259" key="11">
    <source>
        <dbReference type="PROSITE" id="PS50011"/>
    </source>
</evidence>
<dbReference type="PROSITE" id="PS00108">
    <property type="entry name" value="PROTEIN_KINASE_ST"/>
    <property type="match status" value="1"/>
</dbReference>
<evidence type="ECO:0000256" key="7">
    <source>
        <dbReference type="ARBA" id="ARBA00022840"/>
    </source>
</evidence>
<dbReference type="EC" id="2.7.11.1" evidence="2"/>
<dbReference type="PRINTS" id="PR00109">
    <property type="entry name" value="TYRKINASE"/>
</dbReference>
<dbReference type="Pfam" id="PF00069">
    <property type="entry name" value="Pkinase"/>
    <property type="match status" value="1"/>
</dbReference>
<reference evidence="12 13" key="1">
    <citation type="journal article" date="2018" name="Sci. Rep.">
        <title>Genomic signatures of local adaptation to the degree of environmental predictability in rotifers.</title>
        <authorList>
            <person name="Franch-Gras L."/>
            <person name="Hahn C."/>
            <person name="Garcia-Roger E.M."/>
            <person name="Carmona M.J."/>
            <person name="Serra M."/>
            <person name="Gomez A."/>
        </authorList>
    </citation>
    <scope>NUCLEOTIDE SEQUENCE [LARGE SCALE GENOMIC DNA]</scope>
    <source>
        <strain evidence="12">HYR1</strain>
    </source>
</reference>
<dbReference type="SUPFAM" id="SSF56112">
    <property type="entry name" value="Protein kinase-like (PK-like)"/>
    <property type="match status" value="1"/>
</dbReference>
<dbReference type="Proteomes" id="UP000276133">
    <property type="component" value="Unassembled WGS sequence"/>
</dbReference>
<dbReference type="AlphaFoldDB" id="A0A3M7Q1I9"/>
<keyword evidence="5" id="KW-0547">Nucleotide-binding</keyword>
<proteinExistence type="inferred from homology"/>
<name>A0A3M7Q1I9_BRAPC</name>
<gene>
    <name evidence="12" type="ORF">BpHYR1_049076</name>
</gene>
<dbReference type="EMBL" id="REGN01007785">
    <property type="protein sequence ID" value="RNA05287.1"/>
    <property type="molecule type" value="Genomic_DNA"/>
</dbReference>
<keyword evidence="13" id="KW-1185">Reference proteome</keyword>
<comment type="catalytic activity">
    <reaction evidence="9">
        <text>L-seryl-[protein] + ATP = O-phospho-L-seryl-[protein] + ADP + H(+)</text>
        <dbReference type="Rhea" id="RHEA:17989"/>
        <dbReference type="Rhea" id="RHEA-COMP:9863"/>
        <dbReference type="Rhea" id="RHEA-COMP:11604"/>
        <dbReference type="ChEBI" id="CHEBI:15378"/>
        <dbReference type="ChEBI" id="CHEBI:29999"/>
        <dbReference type="ChEBI" id="CHEBI:30616"/>
        <dbReference type="ChEBI" id="CHEBI:83421"/>
        <dbReference type="ChEBI" id="CHEBI:456216"/>
        <dbReference type="EC" id="2.7.11.1"/>
    </reaction>
</comment>
<organism evidence="12 13">
    <name type="scientific">Brachionus plicatilis</name>
    <name type="common">Marine rotifer</name>
    <name type="synonym">Brachionus muelleri</name>
    <dbReference type="NCBI Taxonomy" id="10195"/>
    <lineage>
        <taxon>Eukaryota</taxon>
        <taxon>Metazoa</taxon>
        <taxon>Spiralia</taxon>
        <taxon>Gnathifera</taxon>
        <taxon>Rotifera</taxon>
        <taxon>Eurotatoria</taxon>
        <taxon>Monogononta</taxon>
        <taxon>Pseudotrocha</taxon>
        <taxon>Ploima</taxon>
        <taxon>Brachionidae</taxon>
        <taxon>Brachionus</taxon>
    </lineage>
</organism>
<feature type="compositionally biased region" description="Polar residues" evidence="10">
    <location>
        <begin position="546"/>
        <end position="565"/>
    </location>
</feature>
<evidence type="ECO:0000256" key="3">
    <source>
        <dbReference type="ARBA" id="ARBA00022527"/>
    </source>
</evidence>
<feature type="region of interest" description="Disordered" evidence="10">
    <location>
        <begin position="482"/>
        <end position="503"/>
    </location>
</feature>
<feature type="domain" description="Protein kinase" evidence="11">
    <location>
        <begin position="30"/>
        <end position="285"/>
    </location>
</feature>